<organism evidence="1 2">
    <name type="scientific">Crucibulum laeve</name>
    <dbReference type="NCBI Taxonomy" id="68775"/>
    <lineage>
        <taxon>Eukaryota</taxon>
        <taxon>Fungi</taxon>
        <taxon>Dikarya</taxon>
        <taxon>Basidiomycota</taxon>
        <taxon>Agaricomycotina</taxon>
        <taxon>Agaricomycetes</taxon>
        <taxon>Agaricomycetidae</taxon>
        <taxon>Agaricales</taxon>
        <taxon>Agaricineae</taxon>
        <taxon>Nidulariaceae</taxon>
        <taxon>Crucibulum</taxon>
    </lineage>
</organism>
<proteinExistence type="predicted"/>
<name>A0A5C3LNL3_9AGAR</name>
<reference evidence="1 2" key="1">
    <citation type="journal article" date="2019" name="Nat. Ecol. Evol.">
        <title>Megaphylogeny resolves global patterns of mushroom evolution.</title>
        <authorList>
            <person name="Varga T."/>
            <person name="Krizsan K."/>
            <person name="Foldi C."/>
            <person name="Dima B."/>
            <person name="Sanchez-Garcia M."/>
            <person name="Sanchez-Ramirez S."/>
            <person name="Szollosi G.J."/>
            <person name="Szarkandi J.G."/>
            <person name="Papp V."/>
            <person name="Albert L."/>
            <person name="Andreopoulos W."/>
            <person name="Angelini C."/>
            <person name="Antonin V."/>
            <person name="Barry K.W."/>
            <person name="Bougher N.L."/>
            <person name="Buchanan P."/>
            <person name="Buyck B."/>
            <person name="Bense V."/>
            <person name="Catcheside P."/>
            <person name="Chovatia M."/>
            <person name="Cooper J."/>
            <person name="Damon W."/>
            <person name="Desjardin D."/>
            <person name="Finy P."/>
            <person name="Geml J."/>
            <person name="Haridas S."/>
            <person name="Hughes K."/>
            <person name="Justo A."/>
            <person name="Karasinski D."/>
            <person name="Kautmanova I."/>
            <person name="Kiss B."/>
            <person name="Kocsube S."/>
            <person name="Kotiranta H."/>
            <person name="LaButti K.M."/>
            <person name="Lechner B.E."/>
            <person name="Liimatainen K."/>
            <person name="Lipzen A."/>
            <person name="Lukacs Z."/>
            <person name="Mihaltcheva S."/>
            <person name="Morgado L.N."/>
            <person name="Niskanen T."/>
            <person name="Noordeloos M.E."/>
            <person name="Ohm R.A."/>
            <person name="Ortiz-Santana B."/>
            <person name="Ovrebo C."/>
            <person name="Racz N."/>
            <person name="Riley R."/>
            <person name="Savchenko A."/>
            <person name="Shiryaev A."/>
            <person name="Soop K."/>
            <person name="Spirin V."/>
            <person name="Szebenyi C."/>
            <person name="Tomsovsky M."/>
            <person name="Tulloss R.E."/>
            <person name="Uehling J."/>
            <person name="Grigoriev I.V."/>
            <person name="Vagvolgyi C."/>
            <person name="Papp T."/>
            <person name="Martin F.M."/>
            <person name="Miettinen O."/>
            <person name="Hibbett D.S."/>
            <person name="Nagy L.G."/>
        </authorList>
    </citation>
    <scope>NUCLEOTIDE SEQUENCE [LARGE SCALE GENOMIC DNA]</scope>
    <source>
        <strain evidence="1 2">CBS 166.37</strain>
    </source>
</reference>
<evidence type="ECO:0000313" key="2">
    <source>
        <dbReference type="Proteomes" id="UP000308652"/>
    </source>
</evidence>
<accession>A0A5C3LNL3</accession>
<dbReference type="OrthoDB" id="2251794at2759"/>
<dbReference type="AlphaFoldDB" id="A0A5C3LNL3"/>
<sequence length="94" mass="9424">LSTSSCSSGGGTSTPGHCPGTPSNVQCCTKSPCQANLGVCRFTSSCTGQHFSVTGSIFGLATGRCPGPSNFQCCVPCANCLAKREGDALLIPCC</sequence>
<dbReference type="EMBL" id="ML213633">
    <property type="protein sequence ID" value="TFK34342.1"/>
    <property type="molecule type" value="Genomic_DNA"/>
</dbReference>
<dbReference type="Proteomes" id="UP000308652">
    <property type="component" value="Unassembled WGS sequence"/>
</dbReference>
<feature type="non-terminal residue" evidence="1">
    <location>
        <position position="1"/>
    </location>
</feature>
<protein>
    <submittedName>
        <fullName evidence="1">Uncharacterized protein</fullName>
    </submittedName>
</protein>
<keyword evidence="2" id="KW-1185">Reference proteome</keyword>
<evidence type="ECO:0000313" key="1">
    <source>
        <dbReference type="EMBL" id="TFK34342.1"/>
    </source>
</evidence>
<gene>
    <name evidence="1" type="ORF">BDQ12DRAFT_613759</name>
</gene>